<sequence>MKKYKGIIFDLDGTLLNTVYDLADSVNEVLRQMGFSGHDEEEYKMKIGKGFRNLIEVSLPEDQRNDEIIEKGLAMFVEIYDQKYKNRTVPYDGIPELLKELSSREIYFAVNSNKRTDYTNALVDKFFSDFSFIAVYGEREGVPKKPDPASALEIAQLMNRKPEEILYIGDSKTDMKTGENAGMDTIGVTWGFRGREELETNGAVYIVDRPEEILDIIRSRA</sequence>
<comment type="caution">
    <text evidence="1">The sequence shown here is derived from an EMBL/GenBank/DDBJ whole genome shotgun (WGS) entry which is preliminary data.</text>
</comment>
<dbReference type="GO" id="GO:0006281">
    <property type="term" value="P:DNA repair"/>
    <property type="evidence" value="ECO:0007669"/>
    <property type="project" value="TreeGrafter"/>
</dbReference>
<gene>
    <name evidence="1" type="ORF">H9754_10385</name>
</gene>
<dbReference type="InterPro" id="IPR006439">
    <property type="entry name" value="HAD-SF_hydro_IA"/>
</dbReference>
<reference evidence="1" key="2">
    <citation type="submission" date="2021-04" db="EMBL/GenBank/DDBJ databases">
        <authorList>
            <person name="Gilroy R."/>
        </authorList>
    </citation>
    <scope>NUCLEOTIDE SEQUENCE</scope>
    <source>
        <strain evidence="1">ChiSjej3B21-8574</strain>
    </source>
</reference>
<dbReference type="NCBIfam" id="TIGR01509">
    <property type="entry name" value="HAD-SF-IA-v3"/>
    <property type="match status" value="1"/>
</dbReference>
<keyword evidence="1" id="KW-0378">Hydrolase</keyword>
<dbReference type="GO" id="GO:0008967">
    <property type="term" value="F:phosphoglycolate phosphatase activity"/>
    <property type="evidence" value="ECO:0007669"/>
    <property type="project" value="TreeGrafter"/>
</dbReference>
<organism evidence="1 2">
    <name type="scientific">Candidatus Anaerostipes avistercoris</name>
    <dbReference type="NCBI Taxonomy" id="2838462"/>
    <lineage>
        <taxon>Bacteria</taxon>
        <taxon>Bacillati</taxon>
        <taxon>Bacillota</taxon>
        <taxon>Clostridia</taxon>
        <taxon>Lachnospirales</taxon>
        <taxon>Lachnospiraceae</taxon>
        <taxon>Anaerostipes</taxon>
    </lineage>
</organism>
<reference evidence="1" key="1">
    <citation type="journal article" date="2021" name="PeerJ">
        <title>Extensive microbial diversity within the chicken gut microbiome revealed by metagenomics and culture.</title>
        <authorList>
            <person name="Gilroy R."/>
            <person name="Ravi A."/>
            <person name="Getino M."/>
            <person name="Pursley I."/>
            <person name="Horton D.L."/>
            <person name="Alikhan N.F."/>
            <person name="Baker D."/>
            <person name="Gharbi K."/>
            <person name="Hall N."/>
            <person name="Watson M."/>
            <person name="Adriaenssens E.M."/>
            <person name="Foster-Nyarko E."/>
            <person name="Jarju S."/>
            <person name="Secka A."/>
            <person name="Antonio M."/>
            <person name="Oren A."/>
            <person name="Chaudhuri R.R."/>
            <person name="La Ragione R."/>
            <person name="Hildebrand F."/>
            <person name="Pallen M.J."/>
        </authorList>
    </citation>
    <scope>NUCLEOTIDE SEQUENCE</scope>
    <source>
        <strain evidence="1">ChiSjej3B21-8574</strain>
    </source>
</reference>
<proteinExistence type="predicted"/>
<dbReference type="AlphaFoldDB" id="A0A9D2PJ07"/>
<dbReference type="InterPro" id="IPR041492">
    <property type="entry name" value="HAD_2"/>
</dbReference>
<dbReference type="Gene3D" id="1.10.150.240">
    <property type="entry name" value="Putative phosphatase, domain 2"/>
    <property type="match status" value="1"/>
</dbReference>
<dbReference type="Pfam" id="PF13419">
    <property type="entry name" value="HAD_2"/>
    <property type="match status" value="1"/>
</dbReference>
<dbReference type="SFLD" id="SFLDS00003">
    <property type="entry name" value="Haloacid_Dehalogenase"/>
    <property type="match status" value="1"/>
</dbReference>
<dbReference type="SFLD" id="SFLDG01129">
    <property type="entry name" value="C1.5:_HAD__Beta-PGM__Phosphata"/>
    <property type="match status" value="1"/>
</dbReference>
<dbReference type="PANTHER" id="PTHR43434">
    <property type="entry name" value="PHOSPHOGLYCOLATE PHOSPHATASE"/>
    <property type="match status" value="1"/>
</dbReference>
<dbReference type="SFLD" id="SFLDG01135">
    <property type="entry name" value="C1.5.6:_HAD__Beta-PGM__Phospha"/>
    <property type="match status" value="1"/>
</dbReference>
<dbReference type="SUPFAM" id="SSF56784">
    <property type="entry name" value="HAD-like"/>
    <property type="match status" value="1"/>
</dbReference>
<dbReference type="InterPro" id="IPR050155">
    <property type="entry name" value="HAD-like_hydrolase_sf"/>
</dbReference>
<dbReference type="PANTHER" id="PTHR43434:SF1">
    <property type="entry name" value="PHOSPHOGLYCOLATE PHOSPHATASE"/>
    <property type="match status" value="1"/>
</dbReference>
<dbReference type="GO" id="GO:0005829">
    <property type="term" value="C:cytosol"/>
    <property type="evidence" value="ECO:0007669"/>
    <property type="project" value="TreeGrafter"/>
</dbReference>
<evidence type="ECO:0000313" key="1">
    <source>
        <dbReference type="EMBL" id="HJC50951.1"/>
    </source>
</evidence>
<dbReference type="Gene3D" id="3.40.50.1000">
    <property type="entry name" value="HAD superfamily/HAD-like"/>
    <property type="match status" value="1"/>
</dbReference>
<dbReference type="EMBL" id="DWWD01000042">
    <property type="protein sequence ID" value="HJC50951.1"/>
    <property type="molecule type" value="Genomic_DNA"/>
</dbReference>
<dbReference type="InterPro" id="IPR036412">
    <property type="entry name" value="HAD-like_sf"/>
</dbReference>
<name>A0A9D2PJ07_9FIRM</name>
<protein>
    <submittedName>
        <fullName evidence="1">HAD family hydrolase</fullName>
    </submittedName>
</protein>
<dbReference type="InterPro" id="IPR023198">
    <property type="entry name" value="PGP-like_dom2"/>
</dbReference>
<accession>A0A9D2PJ07</accession>
<dbReference type="NCBIfam" id="TIGR01549">
    <property type="entry name" value="HAD-SF-IA-v1"/>
    <property type="match status" value="1"/>
</dbReference>
<evidence type="ECO:0000313" key="2">
    <source>
        <dbReference type="Proteomes" id="UP000823904"/>
    </source>
</evidence>
<dbReference type="InterPro" id="IPR023214">
    <property type="entry name" value="HAD_sf"/>
</dbReference>
<dbReference type="Proteomes" id="UP000823904">
    <property type="component" value="Unassembled WGS sequence"/>
</dbReference>